<dbReference type="SMART" id="SM00278">
    <property type="entry name" value="HhH1"/>
    <property type="match status" value="2"/>
</dbReference>
<feature type="domain" description="Helix-hairpin-helix DNA-binding motif class 1" evidence="3">
    <location>
        <begin position="308"/>
        <end position="327"/>
    </location>
</feature>
<feature type="compositionally biased region" description="Low complexity" evidence="1">
    <location>
        <begin position="247"/>
        <end position="262"/>
    </location>
</feature>
<dbReference type="InterPro" id="IPR010994">
    <property type="entry name" value="RuvA_2-like"/>
</dbReference>
<feature type="compositionally biased region" description="Gly residues" evidence="1">
    <location>
        <begin position="29"/>
        <end position="38"/>
    </location>
</feature>
<dbReference type="InterPro" id="IPR019554">
    <property type="entry name" value="Soluble_ligand-bd"/>
</dbReference>
<dbReference type="EMBL" id="BJOU01000002">
    <property type="protein sequence ID" value="GED98435.1"/>
    <property type="molecule type" value="Genomic_DNA"/>
</dbReference>
<reference evidence="5" key="1">
    <citation type="submission" date="2019-06" db="EMBL/GenBank/DDBJ databases">
        <title>Gordonia isolated from sludge of a wastewater treatment plant.</title>
        <authorList>
            <person name="Tamura T."/>
            <person name="Aoyama K."/>
            <person name="Kang Y."/>
            <person name="Saito S."/>
            <person name="Akiyama N."/>
            <person name="Yazawa K."/>
            <person name="Gonoi T."/>
            <person name="Mikami Y."/>
        </authorList>
    </citation>
    <scope>NUCLEOTIDE SEQUENCE [LARGE SCALE GENOMIC DNA]</scope>
    <source>
        <strain evidence="5">NBRC 107697</strain>
    </source>
</reference>
<keyword evidence="2" id="KW-0472">Membrane</keyword>
<evidence type="ECO:0000313" key="5">
    <source>
        <dbReference type="Proteomes" id="UP000444980"/>
    </source>
</evidence>
<dbReference type="GO" id="GO:0015628">
    <property type="term" value="P:protein secretion by the type II secretion system"/>
    <property type="evidence" value="ECO:0007669"/>
    <property type="project" value="TreeGrafter"/>
</dbReference>
<proteinExistence type="predicted"/>
<dbReference type="PANTHER" id="PTHR21180:SF32">
    <property type="entry name" value="ENDONUCLEASE_EXONUCLEASE_PHOSPHATASE FAMILY DOMAIN-CONTAINING PROTEIN 1"/>
    <property type="match status" value="1"/>
</dbReference>
<accession>A0A7I9UZA2</accession>
<dbReference type="RefSeq" id="WP_371864580.1">
    <property type="nucleotide sequence ID" value="NZ_BJOU01000002.1"/>
</dbReference>
<dbReference type="SUPFAM" id="SSF47781">
    <property type="entry name" value="RuvA domain 2-like"/>
    <property type="match status" value="1"/>
</dbReference>
<evidence type="ECO:0000256" key="1">
    <source>
        <dbReference type="SAM" id="MobiDB-lite"/>
    </source>
</evidence>
<dbReference type="Proteomes" id="UP000444980">
    <property type="component" value="Unassembled WGS sequence"/>
</dbReference>
<dbReference type="InterPro" id="IPR003583">
    <property type="entry name" value="Hlx-hairpin-Hlx_DNA-bd_motif"/>
</dbReference>
<dbReference type="Pfam" id="PF12836">
    <property type="entry name" value="HHH_3"/>
    <property type="match status" value="1"/>
</dbReference>
<feature type="region of interest" description="Disordered" evidence="1">
    <location>
        <begin position="16"/>
        <end position="79"/>
    </location>
</feature>
<feature type="transmembrane region" description="Helical" evidence="2">
    <location>
        <begin position="108"/>
        <end position="128"/>
    </location>
</feature>
<dbReference type="GO" id="GO:0003677">
    <property type="term" value="F:DNA binding"/>
    <property type="evidence" value="ECO:0007669"/>
    <property type="project" value="InterPro"/>
</dbReference>
<gene>
    <name evidence="4" type="ORF">nbrc107697_24740</name>
</gene>
<dbReference type="InterPro" id="IPR051675">
    <property type="entry name" value="Endo/Exo/Phosphatase_dom_1"/>
</dbReference>
<dbReference type="PANTHER" id="PTHR21180">
    <property type="entry name" value="ENDONUCLEASE/EXONUCLEASE/PHOSPHATASE FAMILY DOMAIN-CONTAINING PROTEIN 1"/>
    <property type="match status" value="1"/>
</dbReference>
<evidence type="ECO:0000256" key="2">
    <source>
        <dbReference type="SAM" id="Phobius"/>
    </source>
</evidence>
<dbReference type="GO" id="GO:0015627">
    <property type="term" value="C:type II protein secretion system complex"/>
    <property type="evidence" value="ECO:0007669"/>
    <property type="project" value="TreeGrafter"/>
</dbReference>
<dbReference type="Pfam" id="PF10531">
    <property type="entry name" value="SLBB"/>
    <property type="match status" value="1"/>
</dbReference>
<organism evidence="4 5">
    <name type="scientific">Gordonia crocea</name>
    <dbReference type="NCBI Taxonomy" id="589162"/>
    <lineage>
        <taxon>Bacteria</taxon>
        <taxon>Bacillati</taxon>
        <taxon>Actinomycetota</taxon>
        <taxon>Actinomycetes</taxon>
        <taxon>Mycobacteriales</taxon>
        <taxon>Gordoniaceae</taxon>
        <taxon>Gordonia</taxon>
    </lineage>
</organism>
<sequence>MRTAEPAVVRRRLERLAVGASADRVPEDGGIGDSGSAGAGDVDRGVPTPQWLDPTSWDDPGWDDTGWDDTAGDGPPRAADFSLADLAQEEADERPGDRRHRWTTVPPAAVGLVSVGLIATLIAAYLALRAPDAAVPVVDFPASAGPTSPSGPGASATGTSAVPARIVISVVGLVYRPGLVRLAPQARVADAVRAAGGARPGADLVSVNLARPLRDGDQVVIGLADAPGRAGLRSTVLGVDGSSSNTGPGQPAPGAGSDGAAPRTGPTGRVDLNTATADQLDGLPGVGPVTAKAIVDWRTAHGGFTSVDQLAEVDGIGPARLQRLRELVTVGGR</sequence>
<dbReference type="AlphaFoldDB" id="A0A7I9UZA2"/>
<keyword evidence="5" id="KW-1185">Reference proteome</keyword>
<evidence type="ECO:0000313" key="4">
    <source>
        <dbReference type="EMBL" id="GED98435.1"/>
    </source>
</evidence>
<feature type="domain" description="Helix-hairpin-helix DNA-binding motif class 1" evidence="3">
    <location>
        <begin position="278"/>
        <end position="297"/>
    </location>
</feature>
<comment type="caution">
    <text evidence="4">The sequence shown here is derived from an EMBL/GenBank/DDBJ whole genome shotgun (WGS) entry which is preliminary data.</text>
</comment>
<dbReference type="Gene3D" id="3.10.560.10">
    <property type="entry name" value="Outer membrane lipoprotein wza domain like"/>
    <property type="match status" value="1"/>
</dbReference>
<dbReference type="GO" id="GO:0006281">
    <property type="term" value="P:DNA repair"/>
    <property type="evidence" value="ECO:0007669"/>
    <property type="project" value="InterPro"/>
</dbReference>
<name>A0A7I9UZA2_9ACTN</name>
<evidence type="ECO:0000259" key="3">
    <source>
        <dbReference type="SMART" id="SM00278"/>
    </source>
</evidence>
<dbReference type="InterPro" id="IPR004509">
    <property type="entry name" value="Competence_ComEA_HhH"/>
</dbReference>
<keyword evidence="2" id="KW-0812">Transmembrane</keyword>
<protein>
    <recommendedName>
        <fullName evidence="3">Helix-hairpin-helix DNA-binding motif class 1 domain-containing protein</fullName>
    </recommendedName>
</protein>
<dbReference type="Gene3D" id="1.10.150.320">
    <property type="entry name" value="Photosystem II 12 kDa extrinsic protein"/>
    <property type="match status" value="1"/>
</dbReference>
<feature type="compositionally biased region" description="Acidic residues" evidence="1">
    <location>
        <begin position="60"/>
        <end position="71"/>
    </location>
</feature>
<dbReference type="NCBIfam" id="TIGR00426">
    <property type="entry name" value="competence protein ComEA helix-hairpin-helix repeat region"/>
    <property type="match status" value="1"/>
</dbReference>
<feature type="region of interest" description="Disordered" evidence="1">
    <location>
        <begin position="234"/>
        <end position="268"/>
    </location>
</feature>
<keyword evidence="2" id="KW-1133">Transmembrane helix</keyword>